<keyword evidence="5 9" id="KW-1133">Transmembrane helix</keyword>
<feature type="transmembrane region" description="Helical" evidence="9">
    <location>
        <begin position="309"/>
        <end position="330"/>
    </location>
</feature>
<feature type="transmembrane region" description="Helical" evidence="9">
    <location>
        <begin position="67"/>
        <end position="90"/>
    </location>
</feature>
<keyword evidence="2" id="KW-0813">Transport</keyword>
<evidence type="ECO:0000256" key="3">
    <source>
        <dbReference type="ARBA" id="ARBA00022475"/>
    </source>
</evidence>
<dbReference type="InterPro" id="IPR020846">
    <property type="entry name" value="MFS_dom"/>
</dbReference>
<keyword evidence="4 9" id="KW-0812">Transmembrane</keyword>
<keyword evidence="6 9" id="KW-0472">Membrane</keyword>
<evidence type="ECO:0000256" key="1">
    <source>
        <dbReference type="ARBA" id="ARBA00004651"/>
    </source>
</evidence>
<dbReference type="InterPro" id="IPR022324">
    <property type="entry name" value="Bacilysin_exporter_BacE_put"/>
</dbReference>
<feature type="transmembrane region" description="Helical" evidence="9">
    <location>
        <begin position="336"/>
        <end position="360"/>
    </location>
</feature>
<evidence type="ECO:0000256" key="8">
    <source>
        <dbReference type="SAM" id="MobiDB-lite"/>
    </source>
</evidence>
<dbReference type="PROSITE" id="PS50850">
    <property type="entry name" value="MFS"/>
    <property type="match status" value="1"/>
</dbReference>
<evidence type="ECO:0000256" key="5">
    <source>
        <dbReference type="ARBA" id="ARBA00022989"/>
    </source>
</evidence>
<reference evidence="11 12" key="1">
    <citation type="submission" date="2017-02" db="EMBL/GenBank/DDBJ databases">
        <authorList>
            <person name="Peterson S.W."/>
        </authorList>
    </citation>
    <scope>NUCLEOTIDE SEQUENCE [LARGE SCALE GENOMIC DNA]</scope>
    <source>
        <strain evidence="11 12">DSM 21481</strain>
    </source>
</reference>
<dbReference type="STRING" id="526729.SAMN04324258_3709"/>
<dbReference type="CDD" id="cd06173">
    <property type="entry name" value="MFS_MefA_like"/>
    <property type="match status" value="1"/>
</dbReference>
<feature type="region of interest" description="Disordered" evidence="8">
    <location>
        <begin position="430"/>
        <end position="451"/>
    </location>
</feature>
<dbReference type="EMBL" id="FUZQ01000007">
    <property type="protein sequence ID" value="SKC77991.1"/>
    <property type="molecule type" value="Genomic_DNA"/>
</dbReference>
<organism evidence="11 12">
    <name type="scientific">Krasilnikoviella flava</name>
    <dbReference type="NCBI Taxonomy" id="526729"/>
    <lineage>
        <taxon>Bacteria</taxon>
        <taxon>Bacillati</taxon>
        <taxon>Actinomycetota</taxon>
        <taxon>Actinomycetes</taxon>
        <taxon>Micrococcales</taxon>
        <taxon>Promicromonosporaceae</taxon>
        <taxon>Krasilnikoviella</taxon>
    </lineage>
</organism>
<evidence type="ECO:0000256" key="4">
    <source>
        <dbReference type="ARBA" id="ARBA00022692"/>
    </source>
</evidence>
<feature type="domain" description="Major facilitator superfamily (MFS) profile" evidence="10">
    <location>
        <begin position="19"/>
        <end position="428"/>
    </location>
</feature>
<feature type="transmembrane region" description="Helical" evidence="9">
    <location>
        <begin position="243"/>
        <end position="262"/>
    </location>
</feature>
<gene>
    <name evidence="11" type="ORF">SAMN04324258_3709</name>
</gene>
<feature type="transmembrane region" description="Helical" evidence="9">
    <location>
        <begin position="403"/>
        <end position="422"/>
    </location>
</feature>
<keyword evidence="3" id="KW-1003">Cell membrane</keyword>
<dbReference type="Proteomes" id="UP000189777">
    <property type="component" value="Unassembled WGS sequence"/>
</dbReference>
<dbReference type="InterPro" id="IPR002110">
    <property type="entry name" value="Ankyrin_rpt"/>
</dbReference>
<feature type="compositionally biased region" description="Polar residues" evidence="8">
    <location>
        <begin position="434"/>
        <end position="451"/>
    </location>
</feature>
<evidence type="ECO:0000313" key="12">
    <source>
        <dbReference type="Proteomes" id="UP000189777"/>
    </source>
</evidence>
<evidence type="ECO:0000256" key="6">
    <source>
        <dbReference type="ARBA" id="ARBA00023136"/>
    </source>
</evidence>
<dbReference type="PANTHER" id="PTHR23513:SF11">
    <property type="entry name" value="STAPHYLOFERRIN A TRANSPORTER"/>
    <property type="match status" value="1"/>
</dbReference>
<keyword evidence="7" id="KW-0040">ANK repeat</keyword>
<dbReference type="Gene3D" id="1.25.40.20">
    <property type="entry name" value="Ankyrin repeat-containing domain"/>
    <property type="match status" value="1"/>
</dbReference>
<dbReference type="PROSITE" id="PS50297">
    <property type="entry name" value="ANK_REP_REGION"/>
    <property type="match status" value="1"/>
</dbReference>
<dbReference type="GO" id="GO:0022857">
    <property type="term" value="F:transmembrane transporter activity"/>
    <property type="evidence" value="ECO:0007669"/>
    <property type="project" value="InterPro"/>
</dbReference>
<dbReference type="Pfam" id="PF12796">
    <property type="entry name" value="Ank_2"/>
    <property type="match status" value="1"/>
</dbReference>
<dbReference type="SUPFAM" id="SSF103473">
    <property type="entry name" value="MFS general substrate transporter"/>
    <property type="match status" value="1"/>
</dbReference>
<evidence type="ECO:0000256" key="2">
    <source>
        <dbReference type="ARBA" id="ARBA00022448"/>
    </source>
</evidence>
<dbReference type="InterPro" id="IPR036259">
    <property type="entry name" value="MFS_trans_sf"/>
</dbReference>
<protein>
    <submittedName>
        <fullName evidence="11">Predicted arabinose efflux permease, MFS family</fullName>
    </submittedName>
</protein>
<dbReference type="SUPFAM" id="SSF48403">
    <property type="entry name" value="Ankyrin repeat"/>
    <property type="match status" value="1"/>
</dbReference>
<dbReference type="Pfam" id="PF05977">
    <property type="entry name" value="MFS_3"/>
    <property type="match status" value="1"/>
</dbReference>
<dbReference type="Gene3D" id="1.20.1250.20">
    <property type="entry name" value="MFS general substrate transporter like domains"/>
    <property type="match status" value="2"/>
</dbReference>
<dbReference type="GO" id="GO:0005886">
    <property type="term" value="C:plasma membrane"/>
    <property type="evidence" value="ECO:0007669"/>
    <property type="project" value="UniProtKB-SubCell"/>
</dbReference>
<accession>A0A1T5LQ02</accession>
<evidence type="ECO:0000313" key="11">
    <source>
        <dbReference type="EMBL" id="SKC77991.1"/>
    </source>
</evidence>
<dbReference type="RefSeq" id="WP_217700850.1">
    <property type="nucleotide sequence ID" value="NZ_FUZQ01000007.1"/>
</dbReference>
<keyword evidence="12" id="KW-1185">Reference proteome</keyword>
<feature type="transmembrane region" description="Helical" evidence="9">
    <location>
        <begin position="282"/>
        <end position="302"/>
    </location>
</feature>
<dbReference type="PRINTS" id="PR01988">
    <property type="entry name" value="EXPORTERBACE"/>
</dbReference>
<evidence type="ECO:0000256" key="9">
    <source>
        <dbReference type="SAM" id="Phobius"/>
    </source>
</evidence>
<evidence type="ECO:0000259" key="10">
    <source>
        <dbReference type="PROSITE" id="PS50850"/>
    </source>
</evidence>
<dbReference type="InterPro" id="IPR036770">
    <property type="entry name" value="Ankyrin_rpt-contain_sf"/>
</dbReference>
<comment type="subcellular location">
    <subcellularLocation>
        <location evidence="1">Cell membrane</location>
        <topology evidence="1">Multi-pass membrane protein</topology>
    </subcellularLocation>
</comment>
<dbReference type="AlphaFoldDB" id="A0A1T5LQ02"/>
<feature type="repeat" description="ANK" evidence="7">
    <location>
        <begin position="484"/>
        <end position="521"/>
    </location>
</feature>
<proteinExistence type="predicted"/>
<feature type="transmembrane region" description="Helical" evidence="9">
    <location>
        <begin position="36"/>
        <end position="60"/>
    </location>
</feature>
<dbReference type="InterPro" id="IPR010290">
    <property type="entry name" value="TM_effector"/>
</dbReference>
<dbReference type="PROSITE" id="PS50088">
    <property type="entry name" value="ANK_REPEAT"/>
    <property type="match status" value="1"/>
</dbReference>
<feature type="transmembrane region" description="Helical" evidence="9">
    <location>
        <begin position="372"/>
        <end position="391"/>
    </location>
</feature>
<dbReference type="PANTHER" id="PTHR23513">
    <property type="entry name" value="INTEGRAL MEMBRANE EFFLUX PROTEIN-RELATED"/>
    <property type="match status" value="1"/>
</dbReference>
<evidence type="ECO:0000256" key="7">
    <source>
        <dbReference type="PROSITE-ProRule" id="PRU00023"/>
    </source>
</evidence>
<sequence>MTEGDTPAVARQAAPARPSAATATFSSLRGNRPFQLLWASNLFFFGGVWTQTLVLGWLAFELTGSELLVAVYTAARLAPLLLGPVAGALADRYDRVRLLLVACTWATGAVAVVAALATADLLPYGAIVLGGFAIGIAQSPSQPARMSLVLDLVGRENLSNANALNSMALNMTQVIGPALGGGMIAAIGAPAALWVSTAWYVASLLLLLPLRRLRTRTGPGGHASASVLAMVAGGFRAVAGNRLAVGVLLVTLAANVFLWPVYQSFMPVFAAESFGLDAAGLGALLTCAGVGGLVGSLVIAALGDFRFKGALFVLGTTVWGLAWAAFSLTAAPAPAFVLMAVIGLAGAAFGVLQTTLLLMVTDPGVHGRALGLQELVIGVMPAATLVIGVVAEHVGVPRTALGASLALVVCLVVLVVAVPALLRIGRADDAGARDTTSGTPSGADVTSTNRDSGTALIPASEHGHVSTVRILPDAGVPVDHVNRLSWTALHEAIVLGDGSADQVEVVRLLLDAGADPTIRDGDGVLLRDLAASRGYDAIVAELDRAR</sequence>
<feature type="transmembrane region" description="Helical" evidence="9">
    <location>
        <begin position="183"/>
        <end position="208"/>
    </location>
</feature>
<name>A0A1T5LQ02_9MICO</name>
<feature type="transmembrane region" description="Helical" evidence="9">
    <location>
        <begin position="96"/>
        <end position="116"/>
    </location>
</feature>